<proteinExistence type="predicted"/>
<organism evidence="2 3">
    <name type="scientific">Vibrio hyugaensis</name>
    <dbReference type="NCBI Taxonomy" id="1534743"/>
    <lineage>
        <taxon>Bacteria</taxon>
        <taxon>Pseudomonadati</taxon>
        <taxon>Pseudomonadota</taxon>
        <taxon>Gammaproteobacteria</taxon>
        <taxon>Vibrionales</taxon>
        <taxon>Vibrionaceae</taxon>
        <taxon>Vibrio</taxon>
    </lineage>
</organism>
<gene>
    <name evidence="2" type="ORF">GCM10007906_30900</name>
</gene>
<reference evidence="3" key="1">
    <citation type="journal article" date="2019" name="Int. J. Syst. Evol. Microbiol.">
        <title>The Global Catalogue of Microorganisms (GCM) 10K type strain sequencing project: providing services to taxonomists for standard genome sequencing and annotation.</title>
        <authorList>
            <consortium name="The Broad Institute Genomics Platform"/>
            <consortium name="The Broad Institute Genome Sequencing Center for Infectious Disease"/>
            <person name="Wu L."/>
            <person name="Ma J."/>
        </authorList>
    </citation>
    <scope>NUCLEOTIDE SEQUENCE [LARGE SCALE GENOMIC DNA]</scope>
    <source>
        <strain evidence="3">NBRC 110633</strain>
    </source>
</reference>
<dbReference type="EMBL" id="BSOE01000054">
    <property type="protein sequence ID" value="GLR05502.1"/>
    <property type="molecule type" value="Genomic_DNA"/>
</dbReference>
<comment type="caution">
    <text evidence="2">The sequence shown here is derived from an EMBL/GenBank/DDBJ whole genome shotgun (WGS) entry which is preliminary data.</text>
</comment>
<feature type="chain" id="PRO_5047087012" evidence="1">
    <location>
        <begin position="20"/>
        <end position="85"/>
    </location>
</feature>
<sequence>MKYTLSLVLLSLLPMASNAGIIDPKCNPKKLTNGVTKVVGNRCTLDETIADTTKEALGVDHRVDYKKRLEKKGIIQDKDDKKSDD</sequence>
<accession>A0ABQ5Y4L5</accession>
<protein>
    <submittedName>
        <fullName evidence="2">Uncharacterized protein</fullName>
    </submittedName>
</protein>
<evidence type="ECO:0000313" key="3">
    <source>
        <dbReference type="Proteomes" id="UP001156669"/>
    </source>
</evidence>
<dbReference type="RefSeq" id="WP_045398689.1">
    <property type="nucleotide sequence ID" value="NZ_BBLD01000014.1"/>
</dbReference>
<keyword evidence="3" id="KW-1185">Reference proteome</keyword>
<evidence type="ECO:0000256" key="1">
    <source>
        <dbReference type="SAM" id="SignalP"/>
    </source>
</evidence>
<keyword evidence="1" id="KW-0732">Signal</keyword>
<feature type="signal peptide" evidence="1">
    <location>
        <begin position="1"/>
        <end position="19"/>
    </location>
</feature>
<dbReference type="Proteomes" id="UP001156669">
    <property type="component" value="Unassembled WGS sequence"/>
</dbReference>
<evidence type="ECO:0000313" key="2">
    <source>
        <dbReference type="EMBL" id="GLR05502.1"/>
    </source>
</evidence>
<name>A0ABQ5Y4L5_9VIBR</name>